<dbReference type="AlphaFoldDB" id="A0A7S0I4W8"/>
<accession>A0A7S0I4W8</accession>
<evidence type="ECO:0000313" key="5">
    <source>
        <dbReference type="EMBL" id="CAD8511048.1"/>
    </source>
</evidence>
<name>A0A7S0I4W8_9EUKA</name>
<protein>
    <recommendedName>
        <fullName evidence="6">ATP-grasp domain-containing protein</fullName>
    </recommendedName>
</protein>
<evidence type="ECO:0000256" key="3">
    <source>
        <dbReference type="ARBA" id="ARBA00022840"/>
    </source>
</evidence>
<keyword evidence="1" id="KW-0436">Ligase</keyword>
<dbReference type="PANTHER" id="PTHR43585">
    <property type="entry name" value="FUMIPYRROLE BIOSYNTHESIS PROTEIN C"/>
    <property type="match status" value="1"/>
</dbReference>
<proteinExistence type="predicted"/>
<feature type="signal peptide" evidence="4">
    <location>
        <begin position="1"/>
        <end position="28"/>
    </location>
</feature>
<organism evidence="5">
    <name type="scientific">Phaeocystis antarctica</name>
    <dbReference type="NCBI Taxonomy" id="33657"/>
    <lineage>
        <taxon>Eukaryota</taxon>
        <taxon>Haptista</taxon>
        <taxon>Haptophyta</taxon>
        <taxon>Prymnesiophyceae</taxon>
        <taxon>Phaeocystales</taxon>
        <taxon>Phaeocystaceae</taxon>
        <taxon>Phaeocystis</taxon>
    </lineage>
</organism>
<dbReference type="InterPro" id="IPR052032">
    <property type="entry name" value="ATP-dep_AA_Ligase"/>
</dbReference>
<dbReference type="PANTHER" id="PTHR43585:SF2">
    <property type="entry name" value="ATP-GRASP ENZYME FSQD"/>
    <property type="match status" value="1"/>
</dbReference>
<keyword evidence="3" id="KW-0067">ATP-binding</keyword>
<feature type="chain" id="PRO_5030756077" description="ATP-grasp domain-containing protein" evidence="4">
    <location>
        <begin position="29"/>
        <end position="308"/>
    </location>
</feature>
<reference evidence="5" key="1">
    <citation type="submission" date="2021-01" db="EMBL/GenBank/DDBJ databases">
        <authorList>
            <person name="Corre E."/>
            <person name="Pelletier E."/>
            <person name="Niang G."/>
            <person name="Scheremetjew M."/>
            <person name="Finn R."/>
            <person name="Kale V."/>
            <person name="Holt S."/>
            <person name="Cochrane G."/>
            <person name="Meng A."/>
            <person name="Brown T."/>
            <person name="Cohen L."/>
        </authorList>
    </citation>
    <scope>NUCLEOTIDE SEQUENCE</scope>
    <source>
        <strain evidence="5">CCMP1374</strain>
    </source>
</reference>
<sequence>MAAASVRRSSLLLVPLLASALQLRPAVTAPPPRRVLLFVDPCGDTLQTAAIEALGATVLPINSQATADAMKGREWCDADLELLAPLGAPGQGDELCWAAKHLDGLQLEGVLCGSDAGLADAERLQHVLLPERSNGLVAARRDKYLANEACEAAGMATAAQLSPATWAEAEGFVKARCDKGQPTVLKPRRGTASVGVLVASSLPEAKEMFDVLSRSAPSIDASELQADRTVLQERLEGDEWIVDTVSCGGVHKVVALWRYDKGVANGAPFVYFGAELMSSGEAPPDLAAYACAALDALSWRWGPAHLEV</sequence>
<dbReference type="GO" id="GO:0005524">
    <property type="term" value="F:ATP binding"/>
    <property type="evidence" value="ECO:0007669"/>
    <property type="project" value="UniProtKB-KW"/>
</dbReference>
<dbReference type="GO" id="GO:0016874">
    <property type="term" value="F:ligase activity"/>
    <property type="evidence" value="ECO:0007669"/>
    <property type="project" value="UniProtKB-KW"/>
</dbReference>
<evidence type="ECO:0000256" key="2">
    <source>
        <dbReference type="ARBA" id="ARBA00022741"/>
    </source>
</evidence>
<keyword evidence="4" id="KW-0732">Signal</keyword>
<evidence type="ECO:0000256" key="1">
    <source>
        <dbReference type="ARBA" id="ARBA00022598"/>
    </source>
</evidence>
<dbReference type="Gene3D" id="3.30.470.20">
    <property type="entry name" value="ATP-grasp fold, B domain"/>
    <property type="match status" value="1"/>
</dbReference>
<keyword evidence="2" id="KW-0547">Nucleotide-binding</keyword>
<dbReference type="EMBL" id="HBEP01036572">
    <property type="protein sequence ID" value="CAD8511048.1"/>
    <property type="molecule type" value="Transcribed_RNA"/>
</dbReference>
<evidence type="ECO:0000256" key="4">
    <source>
        <dbReference type="SAM" id="SignalP"/>
    </source>
</evidence>
<gene>
    <name evidence="5" type="ORF">PANT1444_LOCUS20703</name>
</gene>
<evidence type="ECO:0008006" key="6">
    <source>
        <dbReference type="Google" id="ProtNLM"/>
    </source>
</evidence>
<dbReference type="SUPFAM" id="SSF56059">
    <property type="entry name" value="Glutathione synthetase ATP-binding domain-like"/>
    <property type="match status" value="1"/>
</dbReference>